<reference evidence="1 2" key="1">
    <citation type="journal article" date="2014" name="Agronomy (Basel)">
        <title>A Draft Genome Sequence for Ensete ventricosum, the Drought-Tolerant Tree Against Hunger.</title>
        <authorList>
            <person name="Harrison J."/>
            <person name="Moore K.A."/>
            <person name="Paszkiewicz K."/>
            <person name="Jones T."/>
            <person name="Grant M."/>
            <person name="Ambacheew D."/>
            <person name="Muzemil S."/>
            <person name="Studholme D.J."/>
        </authorList>
    </citation>
    <scope>NUCLEOTIDE SEQUENCE [LARGE SCALE GENOMIC DNA]</scope>
</reference>
<evidence type="ECO:0000313" key="2">
    <source>
        <dbReference type="Proteomes" id="UP000287651"/>
    </source>
</evidence>
<name>A0A426YSE2_ENSVE</name>
<dbReference type="Proteomes" id="UP000287651">
    <property type="component" value="Unassembled WGS sequence"/>
</dbReference>
<evidence type="ECO:0000313" key="1">
    <source>
        <dbReference type="EMBL" id="RRT54648.1"/>
    </source>
</evidence>
<comment type="caution">
    <text evidence="1">The sequence shown here is derived from an EMBL/GenBank/DDBJ whole genome shotgun (WGS) entry which is preliminary data.</text>
</comment>
<gene>
    <name evidence="1" type="ORF">B296_00025730</name>
</gene>
<protein>
    <submittedName>
        <fullName evidence="1">Uncharacterized protein</fullName>
    </submittedName>
</protein>
<dbReference type="EMBL" id="AMZH03010493">
    <property type="protein sequence ID" value="RRT54648.1"/>
    <property type="molecule type" value="Genomic_DNA"/>
</dbReference>
<sequence>MLIAASHSFCTSAQQIQRYPTSSPQLQPSPATITTPLQFPPLLVVLPLLPALSPAILAVATSSSSTPSEICGCSPLPHSSITATYHPWLWPLSSIHFSAYLPPAAASSSPLLPQRSHIATAIPSSTTAAASLALNCNHRSALLTLTPQPPPSPAAATLVGLTLLSPSSLASSPDLVVVALAGPPLPPSLPLPLLPSSPQPRHRHPFFFPVVQPKAKAATILPCCRSRLQLRPPHLLPSAATSVVALPNCHQQPEPPLVGPCCSHFLFLARPHCSSEPAALLVVSISSKKEHRHYLFFNYCLICCRNHF</sequence>
<organism evidence="1 2">
    <name type="scientific">Ensete ventricosum</name>
    <name type="common">Abyssinian banana</name>
    <name type="synonym">Musa ensete</name>
    <dbReference type="NCBI Taxonomy" id="4639"/>
    <lineage>
        <taxon>Eukaryota</taxon>
        <taxon>Viridiplantae</taxon>
        <taxon>Streptophyta</taxon>
        <taxon>Embryophyta</taxon>
        <taxon>Tracheophyta</taxon>
        <taxon>Spermatophyta</taxon>
        <taxon>Magnoliopsida</taxon>
        <taxon>Liliopsida</taxon>
        <taxon>Zingiberales</taxon>
        <taxon>Musaceae</taxon>
        <taxon>Ensete</taxon>
    </lineage>
</organism>
<dbReference type="AlphaFoldDB" id="A0A426YSE2"/>
<proteinExistence type="predicted"/>
<accession>A0A426YSE2</accession>